<evidence type="ECO:0000313" key="3">
    <source>
        <dbReference type="Proteomes" id="UP000824028"/>
    </source>
</evidence>
<accession>A0A9D2E9U2</accession>
<dbReference type="Pfam" id="PF14574">
    <property type="entry name" value="RACo_C_ter"/>
    <property type="match status" value="1"/>
</dbReference>
<dbReference type="InterPro" id="IPR001041">
    <property type="entry name" value="2Fe-2S_ferredoxin-type"/>
</dbReference>
<evidence type="ECO:0000313" key="2">
    <source>
        <dbReference type="EMBL" id="HIZ33390.1"/>
    </source>
</evidence>
<dbReference type="Proteomes" id="UP000824028">
    <property type="component" value="Unassembled WGS sequence"/>
</dbReference>
<dbReference type="InterPro" id="IPR052911">
    <property type="entry name" value="Corrinoid_activation_enz"/>
</dbReference>
<dbReference type="SUPFAM" id="SSF54292">
    <property type="entry name" value="2Fe-2S ferredoxin-like"/>
    <property type="match status" value="1"/>
</dbReference>
<dbReference type="InterPro" id="IPR042259">
    <property type="entry name" value="Raco-like_middle_sf"/>
</dbReference>
<dbReference type="InterPro" id="IPR027980">
    <property type="entry name" value="RACo_C"/>
</dbReference>
<sequence>MEVMKHKVCLEPIHKELEVVHNTPLRDVLIDWGVEFPCGGRGFCGNCKVRILSGNIEMSDSHVALLNKKRLNTDWRLACLSRITEDVTIYVEQFQYIIQTDQTPFPIEPEEGDGIAVDVGSTTLVAQLMDLRNGKIKSVATSLNPQRQYGADIISRISYALASGEQASRLSWLSRDAIGDLIRELLPGHGHNVRKIVLVGNSVMHHLFCALDVRPLSVYPFQSPANDMQILRSDSLHWPLGTDCSIRFFPNMSHFVGSDILAGIEAVQMHKQDCFQVLMDLGTNGEIVVGNKERIMCTSTAAGPAFEGINISQGMKAATGAIYQVTENCQVKVIGNVSPVGICGSGLIDAIDLFLKQSYIDGSGAVRDGGKYLPLCETVGLTDKDIREFQLAKSAIRTGLEILLTEMELSLDDIEHVYITGGLGSYLDIDKAIHVGLLDDKMRTKVVKLNNAALLGARMFLFDSTEQDWKSILQKSHYCTLESHPCFQDLFCSHLFFPMDGDD</sequence>
<evidence type="ECO:0000259" key="1">
    <source>
        <dbReference type="PROSITE" id="PS51085"/>
    </source>
</evidence>
<dbReference type="SUPFAM" id="SSF53067">
    <property type="entry name" value="Actin-like ATPase domain"/>
    <property type="match status" value="1"/>
</dbReference>
<protein>
    <submittedName>
        <fullName evidence="2">DUF4445 domain-containing protein</fullName>
    </submittedName>
</protein>
<feature type="domain" description="2Fe-2S ferredoxin-type" evidence="1">
    <location>
        <begin position="6"/>
        <end position="95"/>
    </location>
</feature>
<dbReference type="CDD" id="cd00207">
    <property type="entry name" value="fer2"/>
    <property type="match status" value="1"/>
</dbReference>
<dbReference type="Pfam" id="PF00111">
    <property type="entry name" value="Fer2"/>
    <property type="match status" value="1"/>
</dbReference>
<reference evidence="2" key="1">
    <citation type="journal article" date="2021" name="PeerJ">
        <title>Extensive microbial diversity within the chicken gut microbiome revealed by metagenomics and culture.</title>
        <authorList>
            <person name="Gilroy R."/>
            <person name="Ravi A."/>
            <person name="Getino M."/>
            <person name="Pursley I."/>
            <person name="Horton D.L."/>
            <person name="Alikhan N.F."/>
            <person name="Baker D."/>
            <person name="Gharbi K."/>
            <person name="Hall N."/>
            <person name="Watson M."/>
            <person name="Adriaenssens E.M."/>
            <person name="Foster-Nyarko E."/>
            <person name="Jarju S."/>
            <person name="Secka A."/>
            <person name="Antonio M."/>
            <person name="Oren A."/>
            <person name="Chaudhuri R.R."/>
            <person name="La Ragione R."/>
            <person name="Hildebrand F."/>
            <person name="Pallen M.J."/>
        </authorList>
    </citation>
    <scope>NUCLEOTIDE SEQUENCE</scope>
    <source>
        <strain evidence="2">ChiHjej9B8-1298</strain>
    </source>
</reference>
<dbReference type="AlphaFoldDB" id="A0A9D2E9U2"/>
<gene>
    <name evidence="2" type="ORF">H9814_07635</name>
</gene>
<dbReference type="InterPro" id="IPR043129">
    <property type="entry name" value="ATPase_NBD"/>
</dbReference>
<dbReference type="Gene3D" id="3.30.420.480">
    <property type="entry name" value="Domain of unknown function (DUF4445)"/>
    <property type="match status" value="1"/>
</dbReference>
<comment type="caution">
    <text evidence="2">The sequence shown here is derived from an EMBL/GenBank/DDBJ whole genome shotgun (WGS) entry which is preliminary data.</text>
</comment>
<dbReference type="EMBL" id="DXBX01000060">
    <property type="protein sequence ID" value="HIZ33390.1"/>
    <property type="molecule type" value="Genomic_DNA"/>
</dbReference>
<dbReference type="PANTHER" id="PTHR42895:SF2">
    <property type="entry name" value="IRON-SULFUR CLUSTER PROTEIN"/>
    <property type="match status" value="1"/>
</dbReference>
<dbReference type="PANTHER" id="PTHR42895">
    <property type="entry name" value="IRON-SULFUR CLUSTER-BINDING PROTEIN-RELATED"/>
    <property type="match status" value="1"/>
</dbReference>
<proteinExistence type="predicted"/>
<dbReference type="PROSITE" id="PS51085">
    <property type="entry name" value="2FE2S_FER_2"/>
    <property type="match status" value="1"/>
</dbReference>
<dbReference type="InterPro" id="IPR036010">
    <property type="entry name" value="2Fe-2S_ferredoxin-like_sf"/>
</dbReference>
<dbReference type="Gene3D" id="3.10.20.30">
    <property type="match status" value="1"/>
</dbReference>
<dbReference type="InterPro" id="IPR041414">
    <property type="entry name" value="Raco-like_middle"/>
</dbReference>
<dbReference type="Pfam" id="PF17651">
    <property type="entry name" value="Raco_middle"/>
    <property type="match status" value="1"/>
</dbReference>
<dbReference type="InterPro" id="IPR012675">
    <property type="entry name" value="Beta-grasp_dom_sf"/>
</dbReference>
<organism evidence="2 3">
    <name type="scientific">Candidatus Bacteroides merdigallinarum</name>
    <dbReference type="NCBI Taxonomy" id="2838473"/>
    <lineage>
        <taxon>Bacteria</taxon>
        <taxon>Pseudomonadati</taxon>
        <taxon>Bacteroidota</taxon>
        <taxon>Bacteroidia</taxon>
        <taxon>Bacteroidales</taxon>
        <taxon>Bacteroidaceae</taxon>
        <taxon>Bacteroides</taxon>
    </lineage>
</organism>
<dbReference type="GO" id="GO:0051536">
    <property type="term" value="F:iron-sulfur cluster binding"/>
    <property type="evidence" value="ECO:0007669"/>
    <property type="project" value="InterPro"/>
</dbReference>
<reference evidence="2" key="2">
    <citation type="submission" date="2021-04" db="EMBL/GenBank/DDBJ databases">
        <authorList>
            <person name="Gilroy R."/>
        </authorList>
    </citation>
    <scope>NUCLEOTIDE SEQUENCE</scope>
    <source>
        <strain evidence="2">ChiHjej9B8-1298</strain>
    </source>
</reference>
<name>A0A9D2E9U2_9BACE</name>